<dbReference type="Pfam" id="PF00583">
    <property type="entry name" value="Acetyltransf_1"/>
    <property type="match status" value="1"/>
</dbReference>
<dbReference type="STRING" id="655863.F0X826"/>
<protein>
    <submittedName>
        <fullName evidence="2">Acetyltransferase</fullName>
    </submittedName>
</protein>
<organism evidence="3">
    <name type="scientific">Grosmannia clavigera (strain kw1407 / UAMH 11150)</name>
    <name type="common">Blue stain fungus</name>
    <name type="synonym">Graphiocladiella clavigera</name>
    <dbReference type="NCBI Taxonomy" id="655863"/>
    <lineage>
        <taxon>Eukaryota</taxon>
        <taxon>Fungi</taxon>
        <taxon>Dikarya</taxon>
        <taxon>Ascomycota</taxon>
        <taxon>Pezizomycotina</taxon>
        <taxon>Sordariomycetes</taxon>
        <taxon>Sordariomycetidae</taxon>
        <taxon>Ophiostomatales</taxon>
        <taxon>Ophiostomataceae</taxon>
        <taxon>Leptographium</taxon>
    </lineage>
</organism>
<accession>F0X826</accession>
<dbReference type="PROSITE" id="PS51186">
    <property type="entry name" value="GNAT"/>
    <property type="match status" value="1"/>
</dbReference>
<evidence type="ECO:0000313" key="3">
    <source>
        <dbReference type="Proteomes" id="UP000007796"/>
    </source>
</evidence>
<reference evidence="2 3" key="1">
    <citation type="journal article" date="2011" name="Proc. Natl. Acad. Sci. U.S.A.">
        <title>Genome and transcriptome analyses of the mountain pine beetle-fungal symbiont Grosmannia clavigera, a lodgepole pine pathogen.</title>
        <authorList>
            <person name="DiGuistini S."/>
            <person name="Wang Y."/>
            <person name="Liao N.Y."/>
            <person name="Taylor G."/>
            <person name="Tanguay P."/>
            <person name="Feau N."/>
            <person name="Henrissat B."/>
            <person name="Chan S.K."/>
            <person name="Hesse-Orce U."/>
            <person name="Alamouti S.M."/>
            <person name="Tsui C.K.M."/>
            <person name="Docking R.T."/>
            <person name="Levasseur A."/>
            <person name="Haridas S."/>
            <person name="Robertson G."/>
            <person name="Birol I."/>
            <person name="Holt R.A."/>
            <person name="Marra M.A."/>
            <person name="Hamelin R.C."/>
            <person name="Hirst M."/>
            <person name="Jones S.J.M."/>
            <person name="Bohlmann J."/>
            <person name="Breuil C."/>
        </authorList>
    </citation>
    <scope>NUCLEOTIDE SEQUENCE [LARGE SCALE GENOMIC DNA]</scope>
    <source>
        <strain evidence="3">kw1407 / UAMH 11150</strain>
    </source>
</reference>
<evidence type="ECO:0000259" key="1">
    <source>
        <dbReference type="PROSITE" id="PS51186"/>
    </source>
</evidence>
<name>F0X826_GROCL</name>
<dbReference type="CDD" id="cd04301">
    <property type="entry name" value="NAT_SF"/>
    <property type="match status" value="1"/>
</dbReference>
<evidence type="ECO:0000313" key="2">
    <source>
        <dbReference type="EMBL" id="EFX05842.1"/>
    </source>
</evidence>
<dbReference type="InterPro" id="IPR016181">
    <property type="entry name" value="Acyl_CoA_acyltransferase"/>
</dbReference>
<keyword evidence="2" id="KW-0808">Transferase</keyword>
<dbReference type="GeneID" id="25977064"/>
<dbReference type="OrthoDB" id="5689at2759"/>
<dbReference type="SUPFAM" id="SSF55729">
    <property type="entry name" value="Acyl-CoA N-acyltransferases (Nat)"/>
    <property type="match status" value="1"/>
</dbReference>
<dbReference type="AlphaFoldDB" id="F0X826"/>
<dbReference type="Gene3D" id="3.40.630.30">
    <property type="match status" value="1"/>
</dbReference>
<gene>
    <name evidence="2" type="ORF">CMQ_3911</name>
</gene>
<dbReference type="Proteomes" id="UP000007796">
    <property type="component" value="Unassembled WGS sequence"/>
</dbReference>
<dbReference type="EMBL" id="GL629735">
    <property type="protein sequence ID" value="EFX05842.1"/>
    <property type="molecule type" value="Genomic_DNA"/>
</dbReference>
<dbReference type="RefSeq" id="XP_014175324.1">
    <property type="nucleotide sequence ID" value="XM_014319849.1"/>
</dbReference>
<dbReference type="GO" id="GO:0016747">
    <property type="term" value="F:acyltransferase activity, transferring groups other than amino-acyl groups"/>
    <property type="evidence" value="ECO:0007669"/>
    <property type="project" value="InterPro"/>
</dbReference>
<feature type="domain" description="N-acetyltransferase" evidence="1">
    <location>
        <begin position="6"/>
        <end position="184"/>
    </location>
</feature>
<dbReference type="HOGENOM" id="CLU_1415303_0_0_1"/>
<dbReference type="InterPro" id="IPR000182">
    <property type="entry name" value="GNAT_dom"/>
</dbReference>
<dbReference type="InParanoid" id="F0X826"/>
<sequence>MAPLQLVFREATPGDADAVAALINGAFRVDQTNEVYVDADGDRSGLVVTSAAAVRAKLAEQDDGTAVVLVATAGSDPVLLAHATLTKREDGAVAWLGFLAVDAVHQGAGLGSQVLTHVQKHACDRWNARRLEFDVIRSRAGLRRFYELHGFRPKTAADGSLVLAPFPYAAHGDSWHGLLRADLDFVVYSKEL</sequence>
<keyword evidence="3" id="KW-1185">Reference proteome</keyword>
<proteinExistence type="predicted"/>